<feature type="compositionally biased region" description="Low complexity" evidence="1">
    <location>
        <begin position="101"/>
        <end position="115"/>
    </location>
</feature>
<dbReference type="AlphaFoldDB" id="A0A5P1EAH8"/>
<dbReference type="GO" id="GO:0016071">
    <property type="term" value="P:mRNA metabolic process"/>
    <property type="evidence" value="ECO:0007669"/>
    <property type="project" value="UniProtKB-ARBA"/>
</dbReference>
<proteinExistence type="predicted"/>
<gene>
    <name evidence="2" type="ORF">A4U43_C07F9250</name>
</gene>
<evidence type="ECO:0000313" key="2">
    <source>
        <dbReference type="EMBL" id="ONK62896.1"/>
    </source>
</evidence>
<dbReference type="Gramene" id="ONK62896">
    <property type="protein sequence ID" value="ONK62896"/>
    <property type="gene ID" value="A4U43_C07F9250"/>
</dbReference>
<dbReference type="PANTHER" id="PTHR33670:SF1">
    <property type="entry name" value="OS09G0416300 PROTEIN"/>
    <property type="match status" value="1"/>
</dbReference>
<feature type="region of interest" description="Disordered" evidence="1">
    <location>
        <begin position="100"/>
        <end position="151"/>
    </location>
</feature>
<feature type="compositionally biased region" description="Low complexity" evidence="1">
    <location>
        <begin position="124"/>
        <end position="137"/>
    </location>
</feature>
<dbReference type="PANTHER" id="PTHR33670">
    <property type="entry name" value="SPLICING FACTOR, PROLINE- AND GLUTAMINE-RICH-LIKE"/>
    <property type="match status" value="1"/>
</dbReference>
<dbReference type="Pfam" id="PF15365">
    <property type="entry name" value="PNRC"/>
    <property type="match status" value="1"/>
</dbReference>
<dbReference type="Proteomes" id="UP000243459">
    <property type="component" value="Chromosome 7"/>
</dbReference>
<reference evidence="3" key="1">
    <citation type="journal article" date="2017" name="Nat. Commun.">
        <title>The asparagus genome sheds light on the origin and evolution of a young Y chromosome.</title>
        <authorList>
            <person name="Harkess A."/>
            <person name="Zhou J."/>
            <person name="Xu C."/>
            <person name="Bowers J.E."/>
            <person name="Van der Hulst R."/>
            <person name="Ayyampalayam S."/>
            <person name="Mercati F."/>
            <person name="Riccardi P."/>
            <person name="McKain M.R."/>
            <person name="Kakrana A."/>
            <person name="Tang H."/>
            <person name="Ray J."/>
            <person name="Groenendijk J."/>
            <person name="Arikit S."/>
            <person name="Mathioni S.M."/>
            <person name="Nakano M."/>
            <person name="Shan H."/>
            <person name="Telgmann-Rauber A."/>
            <person name="Kanno A."/>
            <person name="Yue Z."/>
            <person name="Chen H."/>
            <person name="Li W."/>
            <person name="Chen Y."/>
            <person name="Xu X."/>
            <person name="Zhang Y."/>
            <person name="Luo S."/>
            <person name="Chen H."/>
            <person name="Gao J."/>
            <person name="Mao Z."/>
            <person name="Pires J.C."/>
            <person name="Luo M."/>
            <person name="Kudrna D."/>
            <person name="Wing R.A."/>
            <person name="Meyers B.C."/>
            <person name="Yi K."/>
            <person name="Kong H."/>
            <person name="Lavrijsen P."/>
            <person name="Sunseri F."/>
            <person name="Falavigna A."/>
            <person name="Ye Y."/>
            <person name="Leebens-Mack J.H."/>
            <person name="Chen G."/>
        </authorList>
    </citation>
    <scope>NUCLEOTIDE SEQUENCE [LARGE SCALE GENOMIC DNA]</scope>
    <source>
        <strain evidence="3">cv. DH0086</strain>
    </source>
</reference>
<dbReference type="InterPro" id="IPR028322">
    <property type="entry name" value="PNRC-like_rgn"/>
</dbReference>
<dbReference type="OMA" id="KCDMYAG"/>
<name>A0A5P1EAH8_ASPOF</name>
<keyword evidence="3" id="KW-1185">Reference proteome</keyword>
<accession>A0A5P1EAH8</accession>
<organism evidence="2 3">
    <name type="scientific">Asparagus officinalis</name>
    <name type="common">Garden asparagus</name>
    <dbReference type="NCBI Taxonomy" id="4686"/>
    <lineage>
        <taxon>Eukaryota</taxon>
        <taxon>Viridiplantae</taxon>
        <taxon>Streptophyta</taxon>
        <taxon>Embryophyta</taxon>
        <taxon>Tracheophyta</taxon>
        <taxon>Spermatophyta</taxon>
        <taxon>Magnoliopsida</taxon>
        <taxon>Liliopsida</taxon>
        <taxon>Asparagales</taxon>
        <taxon>Asparagaceae</taxon>
        <taxon>Asparagoideae</taxon>
        <taxon>Asparagus</taxon>
    </lineage>
</organism>
<evidence type="ECO:0000313" key="3">
    <source>
        <dbReference type="Proteomes" id="UP000243459"/>
    </source>
</evidence>
<feature type="compositionally biased region" description="Basic and acidic residues" evidence="1">
    <location>
        <begin position="139"/>
        <end position="151"/>
    </location>
</feature>
<dbReference type="EMBL" id="CM007387">
    <property type="protein sequence ID" value="ONK62896.1"/>
    <property type="molecule type" value="Genomic_DNA"/>
</dbReference>
<sequence>MGTEILHPEDCLTRHLRKPHLHPNPNPNHHAKAFKKRRSRSRSRSPRSAKIMGQVTILKPGESLFSSRIDSLISDPKVYGSGRLGPDPDQIGVVAYAGSAFSTSPSPGSLPLPSFSRRKEERFSTSPSPGSLPLPSFSRRKEERSSVVDQSATKDLRRLLRLD</sequence>
<evidence type="ECO:0000256" key="1">
    <source>
        <dbReference type="SAM" id="MobiDB-lite"/>
    </source>
</evidence>
<feature type="region of interest" description="Disordered" evidence="1">
    <location>
        <begin position="16"/>
        <end position="52"/>
    </location>
</feature>
<feature type="compositionally biased region" description="Basic residues" evidence="1">
    <location>
        <begin position="29"/>
        <end position="47"/>
    </location>
</feature>
<protein>
    <submittedName>
        <fullName evidence="2">Uncharacterized protein</fullName>
    </submittedName>
</protein>